<dbReference type="InterPro" id="IPR032675">
    <property type="entry name" value="LRR_dom_sf"/>
</dbReference>
<evidence type="ECO:0000256" key="10">
    <source>
        <dbReference type="ARBA" id="ARBA00023180"/>
    </source>
</evidence>
<evidence type="ECO:0000313" key="12">
    <source>
        <dbReference type="EMBL" id="KAB1224390.1"/>
    </source>
</evidence>
<dbReference type="Gene3D" id="3.80.10.10">
    <property type="entry name" value="Ribonuclease Inhibitor"/>
    <property type="match status" value="3"/>
</dbReference>
<keyword evidence="4 11" id="KW-0812">Transmembrane</keyword>
<comment type="similarity">
    <text evidence="2">Belongs to the RLP family.</text>
</comment>
<keyword evidence="6" id="KW-0677">Repeat</keyword>
<dbReference type="InterPro" id="IPR046956">
    <property type="entry name" value="RLP23-like"/>
</dbReference>
<comment type="subcellular location">
    <subcellularLocation>
        <location evidence="1">Membrane</location>
        <topology evidence="1">Single-pass type I membrane protein</topology>
    </subcellularLocation>
</comment>
<keyword evidence="8 11" id="KW-0472">Membrane</keyword>
<comment type="caution">
    <text evidence="12">The sequence shown here is derived from an EMBL/GenBank/DDBJ whole genome shotgun (WGS) entry which is preliminary data.</text>
</comment>
<evidence type="ECO:0000313" key="13">
    <source>
        <dbReference type="Proteomes" id="UP000516437"/>
    </source>
</evidence>
<sequence length="754" mass="84684">MSRQPAILVAPVEEHSVFNTALSTKLVHWDQNVNCCLWEGVTCDHRGVIGLDLSNESISGQLDNSSDLSNLRYLQKLNLASNHFNSSQITYQLAKLKNLSYLNLSSTGFAQGITLEISNLTSLVTLDLSWLSTWNLNVAKQVRNLPELEELYLDGVPLSHKWDLSIGIPGHYWCQTLSSSLPNLRLLSMSSCFLSGPIDSSLRNLLSLSILILDFNDLISAPVPEFFAEFENLTILSFRNCNLKGKFPEKIFQVPKLQMLDVSENRLLQGSLPEFPPNGSLRTYCLETGFSGTLPHSIDSPLPNLSNLFVVDLRSNQLQGPLPILKPNVNFVDLSWNNFSSNIPVNIGNWLPNTIFFSFASNRFHGSIPESICNAAPLEVLDLSNNSFSGAIPRCLTSMNLGVLDLKRNSLTGTIPDTFSEQCALQTLDVNGNLLDGKLPESLANCTKLEALDIGNNKVEDAFPCYLKNLSMLHVLVLRSNNFYGPLVVQDLIPLGRCFKVWTWLQTALLVHSKLGHLQFSSLDRSVYYLNTIRVTYKGLEKELVKILTIFTSLDFSCNNFDGPIPEELEELTLLYVLNLSHNAFTGHIPSSVGKLSHLESLDLSSNELTREISLQLADGLIFLSVLNLSFNQLVGQIPSIKQFATFSEISYEGNEGLCGFPLTETCKEPRPPSPTFGEAPSGSKFVVNWNFLSVELGFVFGLGIVILPLVIWKRWRRRYYHYVDNIFFMMFPQWYVGREYRSRRVHRSRGRRH</sequence>
<reference evidence="12 13" key="1">
    <citation type="journal article" date="2019" name="Plant Biotechnol. J.">
        <title>The red bayberry genome and genetic basis of sex determination.</title>
        <authorList>
            <person name="Jia H.M."/>
            <person name="Jia H.J."/>
            <person name="Cai Q.L."/>
            <person name="Wang Y."/>
            <person name="Zhao H.B."/>
            <person name="Yang W.F."/>
            <person name="Wang G.Y."/>
            <person name="Li Y.H."/>
            <person name="Zhan D.L."/>
            <person name="Shen Y.T."/>
            <person name="Niu Q.F."/>
            <person name="Chang L."/>
            <person name="Qiu J."/>
            <person name="Zhao L."/>
            <person name="Xie H.B."/>
            <person name="Fu W.Y."/>
            <person name="Jin J."/>
            <person name="Li X.W."/>
            <person name="Jiao Y."/>
            <person name="Zhou C.C."/>
            <person name="Tu T."/>
            <person name="Chai C.Y."/>
            <person name="Gao J.L."/>
            <person name="Fan L.J."/>
            <person name="van de Weg E."/>
            <person name="Wang J.Y."/>
            <person name="Gao Z.S."/>
        </authorList>
    </citation>
    <scope>NUCLEOTIDE SEQUENCE [LARGE SCALE GENOMIC DNA]</scope>
    <source>
        <tissue evidence="12">Leaves</tissue>
    </source>
</reference>
<keyword evidence="13" id="KW-1185">Reference proteome</keyword>
<evidence type="ECO:0000256" key="7">
    <source>
        <dbReference type="ARBA" id="ARBA00022989"/>
    </source>
</evidence>
<keyword evidence="3" id="KW-0433">Leucine-rich repeat</keyword>
<keyword evidence="7 11" id="KW-1133">Transmembrane helix</keyword>
<dbReference type="Pfam" id="PF13855">
    <property type="entry name" value="LRR_8"/>
    <property type="match status" value="1"/>
</dbReference>
<evidence type="ECO:0000256" key="9">
    <source>
        <dbReference type="ARBA" id="ARBA00023170"/>
    </source>
</evidence>
<dbReference type="PRINTS" id="PR00019">
    <property type="entry name" value="LEURICHRPT"/>
</dbReference>
<gene>
    <name evidence="12" type="ORF">CJ030_MR2G019401</name>
</gene>
<dbReference type="Proteomes" id="UP000516437">
    <property type="component" value="Chromosome 2"/>
</dbReference>
<dbReference type="SUPFAM" id="SSF52058">
    <property type="entry name" value="L domain-like"/>
    <property type="match status" value="2"/>
</dbReference>
<proteinExistence type="inferred from homology"/>
<evidence type="ECO:0000256" key="4">
    <source>
        <dbReference type="ARBA" id="ARBA00022692"/>
    </source>
</evidence>
<feature type="transmembrane region" description="Helical" evidence="11">
    <location>
        <begin position="690"/>
        <end position="713"/>
    </location>
</feature>
<dbReference type="PANTHER" id="PTHR48061">
    <property type="entry name" value="LEUCINE-RICH REPEAT RECEPTOR PROTEIN KINASE EMS1-LIKE-RELATED"/>
    <property type="match status" value="1"/>
</dbReference>
<keyword evidence="10" id="KW-0325">Glycoprotein</keyword>
<evidence type="ECO:0000256" key="1">
    <source>
        <dbReference type="ARBA" id="ARBA00004479"/>
    </source>
</evidence>
<dbReference type="FunFam" id="3.80.10.10:FF:000041">
    <property type="entry name" value="LRR receptor-like serine/threonine-protein kinase ERECTA"/>
    <property type="match status" value="1"/>
</dbReference>
<keyword evidence="5" id="KW-0732">Signal</keyword>
<dbReference type="FunFam" id="3.80.10.10:FF:000111">
    <property type="entry name" value="LRR receptor-like serine/threonine-protein kinase ERECTA"/>
    <property type="match status" value="1"/>
</dbReference>
<dbReference type="Pfam" id="PF00560">
    <property type="entry name" value="LRR_1"/>
    <property type="match status" value="5"/>
</dbReference>
<evidence type="ECO:0000256" key="6">
    <source>
        <dbReference type="ARBA" id="ARBA00022737"/>
    </source>
</evidence>
<evidence type="ECO:0000256" key="3">
    <source>
        <dbReference type="ARBA" id="ARBA00022614"/>
    </source>
</evidence>
<accession>A0A6A1WNM8</accession>
<protein>
    <submittedName>
        <fullName evidence="12">Receptor-like protein 12</fullName>
    </submittedName>
</protein>
<evidence type="ECO:0000256" key="8">
    <source>
        <dbReference type="ARBA" id="ARBA00023136"/>
    </source>
</evidence>
<dbReference type="OrthoDB" id="994806at2759"/>
<name>A0A6A1WNM8_9ROSI</name>
<keyword evidence="9 12" id="KW-0675">Receptor</keyword>
<dbReference type="GO" id="GO:0016020">
    <property type="term" value="C:membrane"/>
    <property type="evidence" value="ECO:0007669"/>
    <property type="project" value="UniProtKB-SubCell"/>
</dbReference>
<dbReference type="InterPro" id="IPR001611">
    <property type="entry name" value="Leu-rich_rpt"/>
</dbReference>
<evidence type="ECO:0000256" key="11">
    <source>
        <dbReference type="SAM" id="Phobius"/>
    </source>
</evidence>
<evidence type="ECO:0000256" key="5">
    <source>
        <dbReference type="ARBA" id="ARBA00022729"/>
    </source>
</evidence>
<dbReference type="PANTHER" id="PTHR48061:SF2">
    <property type="entry name" value="RECEPTOR LIKE PROTEIN 30-LIKE"/>
    <property type="match status" value="1"/>
</dbReference>
<evidence type="ECO:0000256" key="2">
    <source>
        <dbReference type="ARBA" id="ARBA00009592"/>
    </source>
</evidence>
<dbReference type="AlphaFoldDB" id="A0A6A1WNM8"/>
<dbReference type="EMBL" id="RXIC02000020">
    <property type="protein sequence ID" value="KAB1224390.1"/>
    <property type="molecule type" value="Genomic_DNA"/>
</dbReference>
<organism evidence="12 13">
    <name type="scientific">Morella rubra</name>
    <name type="common">Chinese bayberry</name>
    <dbReference type="NCBI Taxonomy" id="262757"/>
    <lineage>
        <taxon>Eukaryota</taxon>
        <taxon>Viridiplantae</taxon>
        <taxon>Streptophyta</taxon>
        <taxon>Embryophyta</taxon>
        <taxon>Tracheophyta</taxon>
        <taxon>Spermatophyta</taxon>
        <taxon>Magnoliopsida</taxon>
        <taxon>eudicotyledons</taxon>
        <taxon>Gunneridae</taxon>
        <taxon>Pentapetalae</taxon>
        <taxon>rosids</taxon>
        <taxon>fabids</taxon>
        <taxon>Fagales</taxon>
        <taxon>Myricaceae</taxon>
        <taxon>Morella</taxon>
    </lineage>
</organism>
<dbReference type="SUPFAM" id="SSF52047">
    <property type="entry name" value="RNI-like"/>
    <property type="match status" value="1"/>
</dbReference>